<feature type="compositionally biased region" description="Polar residues" evidence="1">
    <location>
        <begin position="38"/>
        <end position="48"/>
    </location>
</feature>
<evidence type="ECO:0000313" key="3">
    <source>
        <dbReference type="Proteomes" id="UP000823736"/>
    </source>
</evidence>
<dbReference type="OrthoDB" id="313612at2157"/>
<dbReference type="RefSeq" id="WP_209492180.1">
    <property type="nucleotide sequence ID" value="NZ_JAGGLC010000005.1"/>
</dbReference>
<proteinExistence type="predicted"/>
<comment type="caution">
    <text evidence="2">The sequence shown here is derived from an EMBL/GenBank/DDBJ whole genome shotgun (WGS) entry which is preliminary data.</text>
</comment>
<name>A0A8T4GXW1_9EURY</name>
<protein>
    <submittedName>
        <fullName evidence="2">Uncharacterized protein</fullName>
    </submittedName>
</protein>
<gene>
    <name evidence="2" type="ORF">J2753_002329</name>
</gene>
<sequence>MADKQFTFFELHFHDDIQLGPRSLGSGSSSEGDSDESTTIPELSSDGSTTDETEESGSGASVLAPLFALGLLVAAGYSVKRLLAGESAGGLNALDDIEADAEETAEELQDEAEDAVPIEITSPEKEEGGGIAVDVAAAVVLLLVLGAVARKLLAGSEEIVVEE</sequence>
<keyword evidence="3" id="KW-1185">Reference proteome</keyword>
<accession>A0A8T4GXW1</accession>
<dbReference type="EMBL" id="JAGGLC010000005">
    <property type="protein sequence ID" value="MBP1987819.1"/>
    <property type="molecule type" value="Genomic_DNA"/>
</dbReference>
<dbReference type="AlphaFoldDB" id="A0A8T4GXW1"/>
<organism evidence="2 3">
    <name type="scientific">Halolamina salifodinae</name>
    <dbReference type="NCBI Taxonomy" id="1202767"/>
    <lineage>
        <taxon>Archaea</taxon>
        <taxon>Methanobacteriati</taxon>
        <taxon>Methanobacteriota</taxon>
        <taxon>Stenosarchaea group</taxon>
        <taxon>Halobacteria</taxon>
        <taxon>Halobacteriales</taxon>
        <taxon>Haloferacaceae</taxon>
    </lineage>
</organism>
<evidence type="ECO:0000256" key="1">
    <source>
        <dbReference type="SAM" id="MobiDB-lite"/>
    </source>
</evidence>
<feature type="region of interest" description="Disordered" evidence="1">
    <location>
        <begin position="18"/>
        <end position="59"/>
    </location>
</feature>
<evidence type="ECO:0000313" key="2">
    <source>
        <dbReference type="EMBL" id="MBP1987819.1"/>
    </source>
</evidence>
<dbReference type="Proteomes" id="UP000823736">
    <property type="component" value="Unassembled WGS sequence"/>
</dbReference>
<reference evidence="2" key="1">
    <citation type="submission" date="2021-03" db="EMBL/GenBank/DDBJ databases">
        <title>Genomic Encyclopedia of Type Strains, Phase IV (KMG-IV): sequencing the most valuable type-strain genomes for metagenomic binning, comparative biology and taxonomic classification.</title>
        <authorList>
            <person name="Goeker M."/>
        </authorList>
    </citation>
    <scope>NUCLEOTIDE SEQUENCE</scope>
    <source>
        <strain evidence="2">DSM 26232</strain>
    </source>
</reference>